<sequence>MGTSGSSRSVTSSFAMRSGSRLASYEQRTNDTALDDDWKGHVWKDDAWNSDWHWRQQRQDHDRLGAKLEQEHRGYYADLITTTAREMEKKSSKDLLDVLATDYGFAWVDIAQMLGVSVPALRKWRTTGNATPTNHQRLSKLAAFVHSLATVGAIESPANWLLLPPISEFTLTPKEIYTTESAPIILDYACGNISAEAMFDELVKDWRQTRHSNYEVLEFDDGSSGIVRRA</sequence>
<keyword evidence="2" id="KW-1185">Reference proteome</keyword>
<protein>
    <submittedName>
        <fullName evidence="1">Uncharacterized protein</fullName>
    </submittedName>
</protein>
<dbReference type="EMBL" id="AP022596">
    <property type="protein sequence ID" value="BBY65492.1"/>
    <property type="molecule type" value="Genomic_DNA"/>
</dbReference>
<name>A0A7I7T896_9MYCO</name>
<dbReference type="Proteomes" id="UP000467148">
    <property type="component" value="Chromosome"/>
</dbReference>
<proteinExistence type="predicted"/>
<evidence type="ECO:0000313" key="2">
    <source>
        <dbReference type="Proteomes" id="UP000467148"/>
    </source>
</evidence>
<reference evidence="1 2" key="1">
    <citation type="journal article" date="2019" name="Emerg. Microbes Infect.">
        <title>Comprehensive subspecies identification of 175 nontuberculous mycobacteria species based on 7547 genomic profiles.</title>
        <authorList>
            <person name="Matsumoto Y."/>
            <person name="Kinjo T."/>
            <person name="Motooka D."/>
            <person name="Nabeya D."/>
            <person name="Jung N."/>
            <person name="Uechi K."/>
            <person name="Horii T."/>
            <person name="Iida T."/>
            <person name="Fujita J."/>
            <person name="Nakamura S."/>
        </authorList>
    </citation>
    <scope>NUCLEOTIDE SEQUENCE [LARGE SCALE GENOMIC DNA]</scope>
    <source>
        <strain evidence="1 2">JCM 30396</strain>
    </source>
</reference>
<evidence type="ECO:0000313" key="1">
    <source>
        <dbReference type="EMBL" id="BBY65492.1"/>
    </source>
</evidence>
<accession>A0A7I7T896</accession>
<dbReference type="AlphaFoldDB" id="A0A7I7T896"/>
<dbReference type="KEGG" id="mhev:MHEL_37350"/>
<gene>
    <name evidence="1" type="ORF">MHEL_37350</name>
</gene>
<organism evidence="1 2">
    <name type="scientific">Mycolicibacterium helvum</name>
    <dbReference type="NCBI Taxonomy" id="1534349"/>
    <lineage>
        <taxon>Bacteria</taxon>
        <taxon>Bacillati</taxon>
        <taxon>Actinomycetota</taxon>
        <taxon>Actinomycetes</taxon>
        <taxon>Mycobacteriales</taxon>
        <taxon>Mycobacteriaceae</taxon>
        <taxon>Mycolicibacterium</taxon>
    </lineage>
</organism>